<evidence type="ECO:0000313" key="1">
    <source>
        <dbReference type="EMBL" id="KZV32325.1"/>
    </source>
</evidence>
<dbReference type="EMBL" id="KV006886">
    <property type="protein sequence ID" value="KZV32325.1"/>
    <property type="molecule type" value="Genomic_DNA"/>
</dbReference>
<sequence>MDQENKQVTQWLLMKRIDQLELKKTSSGKRKPDRGDLVELQYKSKLEGQQKQLARSRETSWPYDICEKFDLTDASTS</sequence>
<keyword evidence="2" id="KW-1185">Reference proteome</keyword>
<dbReference type="Proteomes" id="UP000250235">
    <property type="component" value="Unassembled WGS sequence"/>
</dbReference>
<gene>
    <name evidence="1" type="ORF">F511_04033</name>
</gene>
<name>A0A2Z7BE12_9LAMI</name>
<reference evidence="1 2" key="1">
    <citation type="journal article" date="2015" name="Proc. Natl. Acad. Sci. U.S.A.">
        <title>The resurrection genome of Boea hygrometrica: A blueprint for survival of dehydration.</title>
        <authorList>
            <person name="Xiao L."/>
            <person name="Yang G."/>
            <person name="Zhang L."/>
            <person name="Yang X."/>
            <person name="Zhao S."/>
            <person name="Ji Z."/>
            <person name="Zhou Q."/>
            <person name="Hu M."/>
            <person name="Wang Y."/>
            <person name="Chen M."/>
            <person name="Xu Y."/>
            <person name="Jin H."/>
            <person name="Xiao X."/>
            <person name="Hu G."/>
            <person name="Bao F."/>
            <person name="Hu Y."/>
            <person name="Wan P."/>
            <person name="Li L."/>
            <person name="Deng X."/>
            <person name="Kuang T."/>
            <person name="Xiang C."/>
            <person name="Zhu J.K."/>
            <person name="Oliver M.J."/>
            <person name="He Y."/>
        </authorList>
    </citation>
    <scope>NUCLEOTIDE SEQUENCE [LARGE SCALE GENOMIC DNA]</scope>
    <source>
        <strain evidence="2">cv. XS01</strain>
    </source>
</reference>
<proteinExistence type="predicted"/>
<protein>
    <submittedName>
        <fullName evidence="1">WD and tetratricopeptide repeats protein 1-like</fullName>
    </submittedName>
</protein>
<dbReference type="AlphaFoldDB" id="A0A2Z7BE12"/>
<organism evidence="1 2">
    <name type="scientific">Dorcoceras hygrometricum</name>
    <dbReference type="NCBI Taxonomy" id="472368"/>
    <lineage>
        <taxon>Eukaryota</taxon>
        <taxon>Viridiplantae</taxon>
        <taxon>Streptophyta</taxon>
        <taxon>Embryophyta</taxon>
        <taxon>Tracheophyta</taxon>
        <taxon>Spermatophyta</taxon>
        <taxon>Magnoliopsida</taxon>
        <taxon>eudicotyledons</taxon>
        <taxon>Gunneridae</taxon>
        <taxon>Pentapetalae</taxon>
        <taxon>asterids</taxon>
        <taxon>lamiids</taxon>
        <taxon>Lamiales</taxon>
        <taxon>Gesneriaceae</taxon>
        <taxon>Didymocarpoideae</taxon>
        <taxon>Trichosporeae</taxon>
        <taxon>Loxocarpinae</taxon>
        <taxon>Dorcoceras</taxon>
    </lineage>
</organism>
<accession>A0A2Z7BE12</accession>
<evidence type="ECO:0000313" key="2">
    <source>
        <dbReference type="Proteomes" id="UP000250235"/>
    </source>
</evidence>